<keyword evidence="2" id="KW-1185">Reference proteome</keyword>
<dbReference type="Proteomes" id="UP000187181">
    <property type="component" value="Unassembled WGS sequence"/>
</dbReference>
<reference evidence="2" key="1">
    <citation type="submission" date="2017-01" db="EMBL/GenBank/DDBJ databases">
        <authorList>
            <person name="Varghese N."/>
            <person name="Submissions S."/>
        </authorList>
    </citation>
    <scope>NUCLEOTIDE SEQUENCE [LARGE SCALE GENOMIC DNA]</scope>
    <source>
        <strain evidence="2">LP100</strain>
    </source>
</reference>
<dbReference type="STRING" id="1317125.SAMN05444128_0068"/>
<dbReference type="EMBL" id="FTPP01000001">
    <property type="protein sequence ID" value="SIT74097.1"/>
    <property type="molecule type" value="Genomic_DNA"/>
</dbReference>
<dbReference type="AlphaFoldDB" id="A0A1R3WCM1"/>
<evidence type="ECO:0000313" key="2">
    <source>
        <dbReference type="Proteomes" id="UP000187181"/>
    </source>
</evidence>
<dbReference type="OrthoDB" id="9838752at2"/>
<evidence type="ECO:0000313" key="1">
    <source>
        <dbReference type="EMBL" id="SIT74097.1"/>
    </source>
</evidence>
<name>A0A1R3WCM1_9BACT</name>
<organism evidence="1 2">
    <name type="scientific">Pontibacter indicus</name>
    <dbReference type="NCBI Taxonomy" id="1317125"/>
    <lineage>
        <taxon>Bacteria</taxon>
        <taxon>Pseudomonadati</taxon>
        <taxon>Bacteroidota</taxon>
        <taxon>Cytophagia</taxon>
        <taxon>Cytophagales</taxon>
        <taxon>Hymenobacteraceae</taxon>
        <taxon>Pontibacter</taxon>
    </lineage>
</organism>
<protein>
    <submittedName>
        <fullName evidence="1">Uncharacterized protein</fullName>
    </submittedName>
</protein>
<dbReference type="RefSeq" id="WP_139337740.1">
    <property type="nucleotide sequence ID" value="NZ_FTPP01000001.1"/>
</dbReference>
<gene>
    <name evidence="1" type="ORF">SAMN05444128_0068</name>
</gene>
<proteinExistence type="predicted"/>
<accession>A0A1R3WCM1</accession>
<sequence>MVRYSFLDPESLQRAYFDPIRPDEICWKPRDIRAAIEALSSSGKTIGSLSLYFRKGNEVYCPLWGDCLLLPGGNTAYLQLLDGLYLDQHVTLDLIYALVVRFALVLPADYDWTADEVGFKQSVANEIAAYDLGALYFCLQLI</sequence>